<accession>A0ABN2NS12</accession>
<dbReference type="EMBL" id="BAAAQK010000038">
    <property type="protein sequence ID" value="GAA1882005.1"/>
    <property type="molecule type" value="Genomic_DNA"/>
</dbReference>
<comment type="caution">
    <text evidence="2">The sequence shown here is derived from an EMBL/GenBank/DDBJ whole genome shotgun (WGS) entry which is preliminary data.</text>
</comment>
<evidence type="ECO:0000313" key="3">
    <source>
        <dbReference type="Proteomes" id="UP001500449"/>
    </source>
</evidence>
<name>A0ABN2NS12_9PSEU</name>
<dbReference type="Proteomes" id="UP001500449">
    <property type="component" value="Unassembled WGS sequence"/>
</dbReference>
<gene>
    <name evidence="2" type="ORF">GCM10009836_74000</name>
</gene>
<feature type="region of interest" description="Disordered" evidence="1">
    <location>
        <begin position="42"/>
        <end position="177"/>
    </location>
</feature>
<organism evidence="2 3">
    <name type="scientific">Pseudonocardia ailaonensis</name>
    <dbReference type="NCBI Taxonomy" id="367279"/>
    <lineage>
        <taxon>Bacteria</taxon>
        <taxon>Bacillati</taxon>
        <taxon>Actinomycetota</taxon>
        <taxon>Actinomycetes</taxon>
        <taxon>Pseudonocardiales</taxon>
        <taxon>Pseudonocardiaceae</taxon>
        <taxon>Pseudonocardia</taxon>
    </lineage>
</organism>
<sequence>MGTTFVQVWVFCLAAFLVGALVTWLAFAAPARREAAALRKAPPAYPGRTGQPPVAPDPVRAAQAPLTPLPGVARHARRAPERPTNPALAGLDGTARQRRRPGTAAVGALDRMRHGPDAGPPQNGQGPAIPAQGGPGARPPRNDAPGGLFTPPEQRRSGEDVPDVPARRDPPEDGPVH</sequence>
<feature type="compositionally biased region" description="Low complexity" evidence="1">
    <location>
        <begin position="120"/>
        <end position="132"/>
    </location>
</feature>
<reference evidence="2 3" key="1">
    <citation type="journal article" date="2019" name="Int. J. Syst. Evol. Microbiol.">
        <title>The Global Catalogue of Microorganisms (GCM) 10K type strain sequencing project: providing services to taxonomists for standard genome sequencing and annotation.</title>
        <authorList>
            <consortium name="The Broad Institute Genomics Platform"/>
            <consortium name="The Broad Institute Genome Sequencing Center for Infectious Disease"/>
            <person name="Wu L."/>
            <person name="Ma J."/>
        </authorList>
    </citation>
    <scope>NUCLEOTIDE SEQUENCE [LARGE SCALE GENOMIC DNA]</scope>
    <source>
        <strain evidence="2 3">JCM 16009</strain>
    </source>
</reference>
<evidence type="ECO:0000313" key="2">
    <source>
        <dbReference type="EMBL" id="GAA1882005.1"/>
    </source>
</evidence>
<proteinExistence type="predicted"/>
<protein>
    <submittedName>
        <fullName evidence="2">Uncharacterized protein</fullName>
    </submittedName>
</protein>
<keyword evidence="3" id="KW-1185">Reference proteome</keyword>
<feature type="compositionally biased region" description="Basic and acidic residues" evidence="1">
    <location>
        <begin position="153"/>
        <end position="177"/>
    </location>
</feature>
<evidence type="ECO:0000256" key="1">
    <source>
        <dbReference type="SAM" id="MobiDB-lite"/>
    </source>
</evidence>
<dbReference type="RefSeq" id="WP_344428509.1">
    <property type="nucleotide sequence ID" value="NZ_BAAAQK010000038.1"/>
</dbReference>